<dbReference type="Proteomes" id="UP000245341">
    <property type="component" value="Unplaced"/>
</dbReference>
<evidence type="ECO:0000313" key="2">
    <source>
        <dbReference type="Proteomes" id="UP000245341"/>
    </source>
</evidence>
<gene>
    <name evidence="3" type="primary">LOC115936623</name>
</gene>
<dbReference type="AlphaFoldDB" id="A0A7F8PXD0"/>
<feature type="compositionally biased region" description="Acidic residues" evidence="1">
    <location>
        <begin position="151"/>
        <end position="162"/>
    </location>
</feature>
<protein>
    <submittedName>
        <fullName evidence="3">Protein phosphatase 1F-like isoform X1</fullName>
    </submittedName>
</protein>
<reference evidence="3" key="1">
    <citation type="submission" date="2025-08" db="UniProtKB">
        <authorList>
            <consortium name="RefSeq"/>
        </authorList>
    </citation>
    <scope>IDENTIFICATION</scope>
    <source>
        <tissue evidence="3">Liver</tissue>
    </source>
</reference>
<evidence type="ECO:0000313" key="3">
    <source>
        <dbReference type="RefSeq" id="XP_030872946.1"/>
    </source>
</evidence>
<dbReference type="KEGG" id="lww:115936623"/>
<feature type="region of interest" description="Disordered" evidence="1">
    <location>
        <begin position="1"/>
        <end position="66"/>
    </location>
</feature>
<proteinExistence type="predicted"/>
<dbReference type="RefSeq" id="XP_030872946.1">
    <property type="nucleotide sequence ID" value="XM_031017086.1"/>
</dbReference>
<feature type="region of interest" description="Disordered" evidence="1">
    <location>
        <begin position="144"/>
        <end position="180"/>
    </location>
</feature>
<accession>A0A7F8PXD0</accession>
<organism evidence="2 3">
    <name type="scientific">Leptonychotes weddellii</name>
    <name type="common">Weddell seal</name>
    <name type="synonym">Otaria weddellii</name>
    <dbReference type="NCBI Taxonomy" id="9713"/>
    <lineage>
        <taxon>Eukaryota</taxon>
        <taxon>Metazoa</taxon>
        <taxon>Chordata</taxon>
        <taxon>Craniata</taxon>
        <taxon>Vertebrata</taxon>
        <taxon>Euteleostomi</taxon>
        <taxon>Mammalia</taxon>
        <taxon>Eutheria</taxon>
        <taxon>Laurasiatheria</taxon>
        <taxon>Carnivora</taxon>
        <taxon>Caniformia</taxon>
        <taxon>Pinnipedia</taxon>
        <taxon>Phocidae</taxon>
        <taxon>Monachinae</taxon>
        <taxon>Lobodontini</taxon>
        <taxon>Leptonychotes</taxon>
    </lineage>
</organism>
<keyword evidence="2" id="KW-1185">Reference proteome</keyword>
<name>A0A7F8PXD0_LEPWE</name>
<sequence length="180" mass="19513">MEDSVLDPRGVTAQQSLDRSGGAQNGMPQGKAQEHREQRPPRIPAETSRDALGMASRAPQQSSQLAEEIPGFLDAFLCDFPAPLSLESPVPWKLPGTVLSQEEVEGELAELVMGFLSSRSAPPPLASSLAHEAVSRLLQTDLSEFRKLPGQEEEEEEEDDDKEEKAPVTCEFSSLSGLEA</sequence>
<feature type="compositionally biased region" description="Polar residues" evidence="1">
    <location>
        <begin position="171"/>
        <end position="180"/>
    </location>
</feature>
<dbReference type="GeneID" id="115936623"/>
<evidence type="ECO:0000256" key="1">
    <source>
        <dbReference type="SAM" id="MobiDB-lite"/>
    </source>
</evidence>